<organism evidence="2 3">
    <name type="scientific">Corynebacterium incognita</name>
    <dbReference type="NCBI Taxonomy" id="2754725"/>
    <lineage>
        <taxon>Bacteria</taxon>
        <taxon>Bacillati</taxon>
        <taxon>Actinomycetota</taxon>
        <taxon>Actinomycetes</taxon>
        <taxon>Mycobacteriales</taxon>
        <taxon>Corynebacteriaceae</taxon>
        <taxon>Corynebacterium</taxon>
    </lineage>
</organism>
<sequence>MNDKQTAPPEPDPALKRKTRVAIFKYGAARFGLFLVLTAVIHFLAVAIGAMVPLMMSALLALIVAFPLSMLVFTKWRLEATNSVAELSRQRKARKEWIQAELSGR</sequence>
<keyword evidence="3" id="KW-1185">Reference proteome</keyword>
<evidence type="ECO:0000313" key="2">
    <source>
        <dbReference type="EMBL" id="QNE88859.1"/>
    </source>
</evidence>
<proteinExistence type="predicted"/>
<dbReference type="EMBL" id="CP059404">
    <property type="protein sequence ID" value="QNE88859.1"/>
    <property type="molecule type" value="Genomic_DNA"/>
</dbReference>
<name>A0A7G7CMP3_9CORY</name>
<dbReference type="RefSeq" id="WP_185175248.1">
    <property type="nucleotide sequence ID" value="NZ_CP059404.1"/>
</dbReference>
<keyword evidence="1" id="KW-1133">Transmembrane helix</keyword>
<accession>A0A7G7CMP3</accession>
<dbReference type="Pfam" id="PF14012">
    <property type="entry name" value="DUF4229"/>
    <property type="match status" value="1"/>
</dbReference>
<feature type="transmembrane region" description="Helical" evidence="1">
    <location>
        <begin position="27"/>
        <end position="48"/>
    </location>
</feature>
<dbReference type="Proteomes" id="UP000515743">
    <property type="component" value="Chromosome"/>
</dbReference>
<keyword evidence="1" id="KW-0472">Membrane</keyword>
<dbReference type="AlphaFoldDB" id="A0A7G7CMP3"/>
<feature type="transmembrane region" description="Helical" evidence="1">
    <location>
        <begin position="54"/>
        <end position="73"/>
    </location>
</feature>
<dbReference type="KEGG" id="cik:H0194_07145"/>
<protein>
    <submittedName>
        <fullName evidence="2">DUF4229 domain-containing protein</fullName>
    </submittedName>
</protein>
<evidence type="ECO:0000256" key="1">
    <source>
        <dbReference type="SAM" id="Phobius"/>
    </source>
</evidence>
<gene>
    <name evidence="2" type="ORF">H0194_07145</name>
</gene>
<dbReference type="InterPro" id="IPR025323">
    <property type="entry name" value="DUF4229"/>
</dbReference>
<evidence type="ECO:0000313" key="3">
    <source>
        <dbReference type="Proteomes" id="UP000515743"/>
    </source>
</evidence>
<reference evidence="2 3" key="1">
    <citation type="submission" date="2020-07" db="EMBL/GenBank/DDBJ databases">
        <title>Complete genome and description of Corynebacterium incognita strain Marseille-Q3630 sp. nov.</title>
        <authorList>
            <person name="Boxberger M."/>
        </authorList>
    </citation>
    <scope>NUCLEOTIDE SEQUENCE [LARGE SCALE GENOMIC DNA]</scope>
    <source>
        <strain evidence="2 3">Marseille-Q3630</strain>
    </source>
</reference>
<keyword evidence="1" id="KW-0812">Transmembrane</keyword>